<dbReference type="Gene3D" id="2.60.40.1170">
    <property type="entry name" value="Mu homology domain, subdomain B"/>
    <property type="match status" value="1"/>
</dbReference>
<feature type="region of interest" description="Disordered" evidence="10">
    <location>
        <begin position="1"/>
        <end position="91"/>
    </location>
</feature>
<feature type="compositionally biased region" description="Low complexity" evidence="10">
    <location>
        <begin position="119"/>
        <end position="141"/>
    </location>
</feature>
<reference evidence="13 14" key="1">
    <citation type="journal article" date="2007" name="Nature">
        <title>Genome of the marsupial Monodelphis domestica reveals innovation in non-coding sequences.</title>
        <authorList>
            <person name="Mikkelsen T.S."/>
            <person name="Wakefield M.J."/>
            <person name="Aken B."/>
            <person name="Amemiya C.T."/>
            <person name="Chang J.L."/>
            <person name="Duke S."/>
            <person name="Garber M."/>
            <person name="Gentles A.J."/>
            <person name="Goodstadt L."/>
            <person name="Heger A."/>
            <person name="Jurka J."/>
            <person name="Kamal M."/>
            <person name="Mauceli E."/>
            <person name="Searle S.M."/>
            <person name="Sharpe T."/>
            <person name="Baker M.L."/>
            <person name="Batzer M.A."/>
            <person name="Benos P.V."/>
            <person name="Belov K."/>
            <person name="Clamp M."/>
            <person name="Cook A."/>
            <person name="Cuff J."/>
            <person name="Das R."/>
            <person name="Davidow L."/>
            <person name="Deakin J.E."/>
            <person name="Fazzari M.J."/>
            <person name="Glass J.L."/>
            <person name="Grabherr M."/>
            <person name="Greally J.M."/>
            <person name="Gu W."/>
            <person name="Hore T.A."/>
            <person name="Huttley G.A."/>
            <person name="Kleber M."/>
            <person name="Jirtle R.L."/>
            <person name="Koina E."/>
            <person name="Lee J.T."/>
            <person name="Mahony S."/>
            <person name="Marra M.A."/>
            <person name="Miller R.D."/>
            <person name="Nicholls R.D."/>
            <person name="Oda M."/>
            <person name="Papenfuss A.T."/>
            <person name="Parra Z.E."/>
            <person name="Pollock D.D."/>
            <person name="Ray D.A."/>
            <person name="Schein J.E."/>
            <person name="Speed T.P."/>
            <person name="Thompson K."/>
            <person name="VandeBerg J.L."/>
            <person name="Wade C.M."/>
            <person name="Walker J.A."/>
            <person name="Waters P.D."/>
            <person name="Webber C."/>
            <person name="Weidman J.R."/>
            <person name="Xie X."/>
            <person name="Zody M.C."/>
            <person name="Baldwin J."/>
            <person name="Abdouelleil A."/>
            <person name="Abdulkadir J."/>
            <person name="Abebe A."/>
            <person name="Abera B."/>
            <person name="Abreu J."/>
            <person name="Acer S.C."/>
            <person name="Aftuck L."/>
            <person name="Alexander A."/>
            <person name="An P."/>
            <person name="Anderson E."/>
            <person name="Anderson S."/>
            <person name="Arachi H."/>
            <person name="Azer M."/>
            <person name="Bachantsang P."/>
            <person name="Barry A."/>
            <person name="Bayul T."/>
            <person name="Berlin A."/>
            <person name="Bessette D."/>
            <person name="Bloom T."/>
            <person name="Bloom T."/>
            <person name="Boguslavskiy L."/>
            <person name="Bonnet C."/>
            <person name="Boukhgalter B."/>
            <person name="Bourzgui I."/>
            <person name="Brown A."/>
            <person name="Cahill P."/>
            <person name="Channer S."/>
            <person name="Cheshatsang Y."/>
            <person name="Chuda L."/>
            <person name="Citroen M."/>
            <person name="Collymore A."/>
            <person name="Cooke P."/>
            <person name="Costello M."/>
            <person name="D'Aco K."/>
            <person name="Daza R."/>
            <person name="De Haan G."/>
            <person name="DeGray S."/>
            <person name="DeMaso C."/>
            <person name="Dhargay N."/>
            <person name="Dooley K."/>
            <person name="Dooley E."/>
            <person name="Doricent M."/>
            <person name="Dorje P."/>
            <person name="Dorjee K."/>
            <person name="Dupes A."/>
            <person name="Elong R."/>
            <person name="Falk J."/>
            <person name="Farina A."/>
            <person name="Faro S."/>
            <person name="Ferguson D."/>
            <person name="Fisher S."/>
            <person name="Foley C.D."/>
            <person name="Franke A."/>
            <person name="Friedrich D."/>
            <person name="Gadbois L."/>
            <person name="Gearin G."/>
            <person name="Gearin C.R."/>
            <person name="Giannoukos G."/>
            <person name="Goode T."/>
            <person name="Graham J."/>
            <person name="Grandbois E."/>
            <person name="Grewal S."/>
            <person name="Gyaltsen K."/>
            <person name="Hafez N."/>
            <person name="Hagos B."/>
            <person name="Hall J."/>
            <person name="Henson C."/>
            <person name="Hollinger A."/>
            <person name="Honan T."/>
            <person name="Huard M.D."/>
            <person name="Hughes L."/>
            <person name="Hurhula B."/>
            <person name="Husby M.E."/>
            <person name="Kamat A."/>
            <person name="Kanga B."/>
            <person name="Kashin S."/>
            <person name="Khazanovich D."/>
            <person name="Kisner P."/>
            <person name="Lance K."/>
            <person name="Lara M."/>
            <person name="Lee W."/>
            <person name="Lennon N."/>
            <person name="Letendre F."/>
            <person name="LeVine R."/>
            <person name="Lipovsky A."/>
            <person name="Liu X."/>
            <person name="Liu J."/>
            <person name="Liu S."/>
            <person name="Lokyitsang T."/>
            <person name="Lokyitsang Y."/>
            <person name="Lubonja R."/>
            <person name="Lui A."/>
            <person name="MacDonald P."/>
            <person name="Magnisalis V."/>
            <person name="Maru K."/>
            <person name="Matthews C."/>
            <person name="McCusker W."/>
            <person name="McDonough S."/>
            <person name="Mehta T."/>
            <person name="Meldrim J."/>
            <person name="Meneus L."/>
            <person name="Mihai O."/>
            <person name="Mihalev A."/>
            <person name="Mihova T."/>
            <person name="Mittelman R."/>
            <person name="Mlenga V."/>
            <person name="Montmayeur A."/>
            <person name="Mulrain L."/>
            <person name="Navidi A."/>
            <person name="Naylor J."/>
            <person name="Negash T."/>
            <person name="Nguyen T."/>
            <person name="Nguyen N."/>
            <person name="Nicol R."/>
            <person name="Norbu C."/>
            <person name="Norbu N."/>
            <person name="Novod N."/>
            <person name="O'Neill B."/>
            <person name="Osman S."/>
            <person name="Markiewicz E."/>
            <person name="Oyono O.L."/>
            <person name="Patti C."/>
            <person name="Phunkhang P."/>
            <person name="Pierre F."/>
            <person name="Priest M."/>
            <person name="Raghuraman S."/>
            <person name="Rege F."/>
            <person name="Reyes R."/>
            <person name="Rise C."/>
            <person name="Rogov P."/>
            <person name="Ross K."/>
            <person name="Ryan E."/>
            <person name="Settipalli S."/>
            <person name="Shea T."/>
            <person name="Sherpa N."/>
            <person name="Shi L."/>
            <person name="Shih D."/>
            <person name="Sparrow T."/>
            <person name="Spaulding J."/>
            <person name="Stalker J."/>
            <person name="Stange-Thomann N."/>
            <person name="Stavropoulos S."/>
            <person name="Stone C."/>
            <person name="Strader C."/>
            <person name="Tesfaye S."/>
            <person name="Thomson T."/>
            <person name="Thoulutsang Y."/>
            <person name="Thoulutsang D."/>
            <person name="Topham K."/>
            <person name="Topping I."/>
            <person name="Tsamla T."/>
            <person name="Vassiliev H."/>
            <person name="Vo A."/>
            <person name="Wangchuk T."/>
            <person name="Wangdi T."/>
            <person name="Weiand M."/>
            <person name="Wilkinson J."/>
            <person name="Wilson A."/>
            <person name="Yadav S."/>
            <person name="Young G."/>
            <person name="Yu Q."/>
            <person name="Zembek L."/>
            <person name="Zhong D."/>
            <person name="Zimmer A."/>
            <person name="Zwirko Z."/>
            <person name="Jaffe D.B."/>
            <person name="Alvarez P."/>
            <person name="Brockman W."/>
            <person name="Butler J."/>
            <person name="Chin C."/>
            <person name="Gnerre S."/>
            <person name="MacCallum I."/>
            <person name="Graves J.A."/>
            <person name="Ponting C.P."/>
            <person name="Breen M."/>
            <person name="Samollow P.B."/>
            <person name="Lander E.S."/>
            <person name="Lindblad-Toh K."/>
        </authorList>
    </citation>
    <scope>NUCLEOTIDE SEQUENCE [LARGE SCALE GENOMIC DNA]</scope>
</reference>
<dbReference type="Bgee" id="ENSMODG00000001190">
    <property type="expression patterns" value="Expressed in spermatocyte and 19 other cell types or tissues"/>
</dbReference>
<dbReference type="PROSITE" id="PS51070">
    <property type="entry name" value="SHD"/>
    <property type="match status" value="1"/>
</dbReference>
<protein>
    <recommendedName>
        <fullName evidence="8">Stonin-1</fullName>
    </recommendedName>
    <alternativeName>
        <fullName evidence="9">Stoned B-like factor</fullName>
    </alternativeName>
</protein>
<dbReference type="SUPFAM" id="SSF49447">
    <property type="entry name" value="Second domain of Mu2 adaptin subunit (ap50) of ap2 adaptor"/>
    <property type="match status" value="1"/>
</dbReference>
<evidence type="ECO:0000256" key="3">
    <source>
        <dbReference type="ARBA" id="ARBA00005579"/>
    </source>
</evidence>
<dbReference type="GO" id="GO:0005737">
    <property type="term" value="C:cytoplasm"/>
    <property type="evidence" value="ECO:0007669"/>
    <property type="project" value="UniProtKB-SubCell"/>
</dbReference>
<evidence type="ECO:0000256" key="5">
    <source>
        <dbReference type="ARBA" id="ARBA00022583"/>
    </source>
</evidence>
<dbReference type="InterPro" id="IPR004855">
    <property type="entry name" value="TFIIA_asu/bsu"/>
</dbReference>
<gene>
    <name evidence="13" type="primary">STON1</name>
</gene>
<feature type="compositionally biased region" description="Low complexity" evidence="10">
    <location>
        <begin position="902"/>
        <end position="913"/>
    </location>
</feature>
<feature type="domain" description="MHD" evidence="12">
    <location>
        <begin position="404"/>
        <end position="709"/>
    </location>
</feature>
<dbReference type="InParanoid" id="F7ACQ2"/>
<feature type="region of interest" description="Disordered" evidence="10">
    <location>
        <begin position="862"/>
        <end position="881"/>
    </location>
</feature>
<feature type="region of interest" description="Disordered" evidence="10">
    <location>
        <begin position="189"/>
        <end position="208"/>
    </location>
</feature>
<evidence type="ECO:0000256" key="4">
    <source>
        <dbReference type="ARBA" id="ARBA00022490"/>
    </source>
</evidence>
<keyword evidence="5" id="KW-0254">Endocytosis</keyword>
<evidence type="ECO:0000256" key="6">
    <source>
        <dbReference type="ARBA" id="ARBA00023136"/>
    </source>
</evidence>
<evidence type="ECO:0000256" key="7">
    <source>
        <dbReference type="ARBA" id="ARBA00059680"/>
    </source>
</evidence>
<feature type="region of interest" description="Disordered" evidence="10">
    <location>
        <begin position="104"/>
        <end position="168"/>
    </location>
</feature>
<evidence type="ECO:0000259" key="11">
    <source>
        <dbReference type="PROSITE" id="PS51070"/>
    </source>
</evidence>
<dbReference type="InterPro" id="IPR028565">
    <property type="entry name" value="MHD"/>
</dbReference>
<dbReference type="Ensembl" id="ENSMODT00000030005.3">
    <property type="protein sequence ID" value="ENSMODP00000028423.3"/>
    <property type="gene ID" value="ENSMODG00000001190.5"/>
</dbReference>
<comment type="subcellular location">
    <subcellularLocation>
        <location evidence="2">Cytoplasm</location>
    </subcellularLocation>
    <subcellularLocation>
        <location evidence="1">Membrane</location>
    </subcellularLocation>
</comment>
<evidence type="ECO:0000256" key="2">
    <source>
        <dbReference type="ARBA" id="ARBA00004496"/>
    </source>
</evidence>
<evidence type="ECO:0000259" key="12">
    <source>
        <dbReference type="PROSITE" id="PS51072"/>
    </source>
</evidence>
<feature type="compositionally biased region" description="Low complexity" evidence="10">
    <location>
        <begin position="50"/>
        <end position="64"/>
    </location>
</feature>
<dbReference type="GO" id="GO:0006897">
    <property type="term" value="P:endocytosis"/>
    <property type="evidence" value="ECO:0007669"/>
    <property type="project" value="UniProtKB-KW"/>
</dbReference>
<dbReference type="AlphaFoldDB" id="F7ACQ2"/>
<dbReference type="PROSITE" id="PS51072">
    <property type="entry name" value="MHD"/>
    <property type="match status" value="1"/>
</dbReference>
<dbReference type="GO" id="GO:0006367">
    <property type="term" value="P:transcription initiation at RNA polymerase II promoter"/>
    <property type="evidence" value="ECO:0007669"/>
    <property type="project" value="InterPro"/>
</dbReference>
<evidence type="ECO:0000313" key="14">
    <source>
        <dbReference type="Proteomes" id="UP000002280"/>
    </source>
</evidence>
<dbReference type="InterPro" id="IPR012320">
    <property type="entry name" value="SHD_dom"/>
</dbReference>
<dbReference type="GO" id="GO:0006366">
    <property type="term" value="P:transcription by RNA polymerase II"/>
    <property type="evidence" value="ECO:0000318"/>
    <property type="project" value="GO_Central"/>
</dbReference>
<evidence type="ECO:0000256" key="10">
    <source>
        <dbReference type="SAM" id="MobiDB-lite"/>
    </source>
</evidence>
<reference evidence="13" key="3">
    <citation type="submission" date="2025-09" db="UniProtKB">
        <authorList>
            <consortium name="Ensembl"/>
        </authorList>
    </citation>
    <scope>IDENTIFICATION</scope>
</reference>
<name>F7ACQ2_MONDO</name>
<dbReference type="eggNOG" id="KOG2677">
    <property type="taxonomic scope" value="Eukaryota"/>
</dbReference>
<accession>F7ACQ2</accession>
<dbReference type="GO" id="GO:0030100">
    <property type="term" value="P:regulation of endocytosis"/>
    <property type="evidence" value="ECO:0007669"/>
    <property type="project" value="Ensembl"/>
</dbReference>
<dbReference type="eggNOG" id="KOG2652">
    <property type="taxonomic scope" value="Eukaryota"/>
</dbReference>
<feature type="region of interest" description="Disordered" evidence="10">
    <location>
        <begin position="821"/>
        <end position="844"/>
    </location>
</feature>
<reference evidence="13" key="2">
    <citation type="submission" date="2025-08" db="UniProtKB">
        <authorList>
            <consortium name="Ensembl"/>
        </authorList>
    </citation>
    <scope>IDENTIFICATION</scope>
</reference>
<dbReference type="STRING" id="13616.ENSMODP00000028423"/>
<feature type="compositionally biased region" description="Basic and acidic residues" evidence="10">
    <location>
        <begin position="145"/>
        <end position="157"/>
    </location>
</feature>
<keyword evidence="4" id="KW-0963">Cytoplasm</keyword>
<dbReference type="HOGENOM" id="CLU_008237_0_0_1"/>
<sequence length="956" mass="107116">MYSANPADWVTFEDEPLSQSSQKSKNFPPENHSICKPNGLKLNLPGLKESYASSSTSGTPLSSPIVDLYLSPGPPSNSPLSTPTKDYPGFPYIPKAEGIHALYPIPEWPSNSPLPSPGPDSSLLPSKPSSPAQSSAPSDPLCKLPDAKAGHLNERNPHPHPHQPEISGRQRDFPQFQYFQEDCAFSSPFWKEESSPSTRSSRRMAPPEQKSLNQCSFNYVCERLEHLQAAADATDSIGSLSMQCLYTGDSSPSFVPQTLFRSQQKVGWSFMLRIPEKKNMMSSRQWGPIFLKVLPGGILQMYYEKGLEKPFKELQLDPYCRLSEPKVENFSMAGKIHTVKIEHVTYTEKRKYHSKTEVIHEPEVEQMLKLGTTDYQDFLEFFTVIDEELMKLPPLSKQKRNYEEQEISLEIVDNFWGKVTKEGRLVESAVITHIYCLCFVNANTECFLALNDLELQKKDERYFERDSEKKGIEILEYHFHKCVKAPEFEQSRIIKFSPLDACRFELMRFKTSYDGEDLPFLVKSAVVVQGAYVELQAFVNMTSSALAPALSSPLRFCDHIMIHFPVPAQWIKALWTMNLQRQKSLKAKMNRRACLGSLHEPESEPVIQVTVGTAKYESAYRAIVWKIDRLPDKNSRHLYKVNVPVMVTQTSGGASILQHPIQQIFQQLGQPSIIQTSVTQLNPSSVQAATEKSQRLETVLPQPTVLHSTAMERKHLENLVTNETLAQPPVGNEHKTTPELLLSQQPNSLESPQYMNLPGVVFTPQVASQTDSNGEPVVSVLGSVTQTLDGEQLSSGPQDSLHQQSDAEVLVLKNRMGENGFLKQPHTLEEPCSLPGSEEESSAQMDLSIQTIDDIKEIIQIDGTGDTSSNEEIGSTRDVDENEFLGIIDAEDLKVLEEEGDSISNEDSTTNSSDNEEPQIDIVEEDPLNSGDDVSEQDVPDLFDTDNVIVCQYDKV</sequence>
<dbReference type="GeneTree" id="ENSGT00940000158817"/>
<dbReference type="GO" id="GO:0016020">
    <property type="term" value="C:membrane"/>
    <property type="evidence" value="ECO:0007669"/>
    <property type="project" value="UniProtKB-SubCell"/>
</dbReference>
<dbReference type="FunFam" id="2.60.40.1170:FF:000017">
    <property type="entry name" value="stonin-1 isoform X2"/>
    <property type="match status" value="1"/>
</dbReference>
<dbReference type="GO" id="GO:0005672">
    <property type="term" value="C:transcription factor TFIIA complex"/>
    <property type="evidence" value="ECO:0000318"/>
    <property type="project" value="GO_Central"/>
</dbReference>
<dbReference type="SMART" id="SM01371">
    <property type="entry name" value="TFIIA"/>
    <property type="match status" value="1"/>
</dbReference>
<organism evidence="13 14">
    <name type="scientific">Monodelphis domestica</name>
    <name type="common">Gray short-tailed opossum</name>
    <dbReference type="NCBI Taxonomy" id="13616"/>
    <lineage>
        <taxon>Eukaryota</taxon>
        <taxon>Metazoa</taxon>
        <taxon>Chordata</taxon>
        <taxon>Craniata</taxon>
        <taxon>Vertebrata</taxon>
        <taxon>Euteleostomi</taxon>
        <taxon>Mammalia</taxon>
        <taxon>Metatheria</taxon>
        <taxon>Didelphimorphia</taxon>
        <taxon>Didelphidae</taxon>
        <taxon>Monodelphis</taxon>
    </lineage>
</organism>
<dbReference type="Proteomes" id="UP000002280">
    <property type="component" value="Chromosome 1"/>
</dbReference>
<keyword evidence="6" id="KW-0472">Membrane</keyword>
<proteinExistence type="inferred from homology"/>
<feature type="domain" description="SHD" evidence="11">
    <location>
        <begin position="267"/>
        <end position="400"/>
    </location>
</feature>
<evidence type="ECO:0000256" key="8">
    <source>
        <dbReference type="ARBA" id="ARBA00073687"/>
    </source>
</evidence>
<evidence type="ECO:0000313" key="13">
    <source>
        <dbReference type="Ensembl" id="ENSMODP00000028423.3"/>
    </source>
</evidence>
<comment type="similarity">
    <text evidence="3">Belongs to the Stoned B family.</text>
</comment>
<dbReference type="Pfam" id="PF00928">
    <property type="entry name" value="Adap_comp_sub"/>
    <property type="match status" value="1"/>
</dbReference>
<dbReference type="PANTHER" id="PTHR10529">
    <property type="entry name" value="AP COMPLEX SUBUNIT MU"/>
    <property type="match status" value="1"/>
</dbReference>
<feature type="compositionally biased region" description="Acidic residues" evidence="10">
    <location>
        <begin position="914"/>
        <end position="943"/>
    </location>
</feature>
<comment type="function">
    <text evidence="7">May be involved in the endocytic machinery.</text>
</comment>
<evidence type="ECO:0000256" key="1">
    <source>
        <dbReference type="ARBA" id="ARBA00004370"/>
    </source>
</evidence>
<keyword evidence="14" id="KW-1185">Reference proteome</keyword>
<feature type="region of interest" description="Disordered" evidence="10">
    <location>
        <begin position="898"/>
        <end position="943"/>
    </location>
</feature>
<evidence type="ECO:0000256" key="9">
    <source>
        <dbReference type="ARBA" id="ARBA00080236"/>
    </source>
</evidence>
<dbReference type="FunCoup" id="F7ACQ2">
    <property type="interactions" value="46"/>
</dbReference>
<dbReference type="InterPro" id="IPR050431">
    <property type="entry name" value="Adaptor_comp_med_subunit"/>
</dbReference>
<dbReference type="InterPro" id="IPR036168">
    <property type="entry name" value="AP2_Mu_C_sf"/>
</dbReference>